<comment type="caution">
    <text evidence="2">The sequence shown here is derived from an EMBL/GenBank/DDBJ whole genome shotgun (WGS) entry which is preliminary data.</text>
</comment>
<feature type="transmembrane region" description="Helical" evidence="1">
    <location>
        <begin position="165"/>
        <end position="183"/>
    </location>
</feature>
<dbReference type="Proteomes" id="UP000318380">
    <property type="component" value="Unassembled WGS sequence"/>
</dbReference>
<protein>
    <submittedName>
        <fullName evidence="2">Uncharacterized protein</fullName>
    </submittedName>
</protein>
<keyword evidence="1" id="KW-1133">Transmembrane helix</keyword>
<reference evidence="2 3" key="1">
    <citation type="submission" date="2019-06" db="EMBL/GenBank/DDBJ databases">
        <title>Sequencing the genomes of 1000 actinobacteria strains.</title>
        <authorList>
            <person name="Klenk H.-P."/>
        </authorList>
    </citation>
    <scope>NUCLEOTIDE SEQUENCE [LARGE SCALE GENOMIC DNA]</scope>
    <source>
        <strain evidence="2 3">DSM 24683</strain>
    </source>
</reference>
<feature type="transmembrane region" description="Helical" evidence="1">
    <location>
        <begin position="131"/>
        <end position="159"/>
    </location>
</feature>
<feature type="transmembrane region" description="Helical" evidence="1">
    <location>
        <begin position="88"/>
        <end position="110"/>
    </location>
</feature>
<keyword evidence="1" id="KW-0472">Membrane</keyword>
<name>A0A561B3L4_9ACTN</name>
<keyword evidence="1" id="KW-0812">Transmembrane</keyword>
<keyword evidence="3" id="KW-1185">Reference proteome</keyword>
<dbReference type="AlphaFoldDB" id="A0A561B3L4"/>
<feature type="transmembrane region" description="Helical" evidence="1">
    <location>
        <begin position="227"/>
        <end position="244"/>
    </location>
</feature>
<gene>
    <name evidence="2" type="ORF">FB561_7344</name>
</gene>
<evidence type="ECO:0000313" key="2">
    <source>
        <dbReference type="EMBL" id="TWD73453.1"/>
    </source>
</evidence>
<proteinExistence type="predicted"/>
<feature type="transmembrane region" description="Helical" evidence="1">
    <location>
        <begin position="204"/>
        <end position="221"/>
    </location>
</feature>
<evidence type="ECO:0000313" key="3">
    <source>
        <dbReference type="Proteomes" id="UP000318380"/>
    </source>
</evidence>
<accession>A0A561B3L4</accession>
<evidence type="ECO:0000256" key="1">
    <source>
        <dbReference type="SAM" id="Phobius"/>
    </source>
</evidence>
<feature type="transmembrane region" description="Helical" evidence="1">
    <location>
        <begin position="12"/>
        <end position="31"/>
    </location>
</feature>
<organism evidence="2 3">
    <name type="scientific">Kribbella amoyensis</name>
    <dbReference type="NCBI Taxonomy" id="996641"/>
    <lineage>
        <taxon>Bacteria</taxon>
        <taxon>Bacillati</taxon>
        <taxon>Actinomycetota</taxon>
        <taxon>Actinomycetes</taxon>
        <taxon>Propionibacteriales</taxon>
        <taxon>Kribbellaceae</taxon>
        <taxon>Kribbella</taxon>
    </lineage>
</organism>
<dbReference type="EMBL" id="VIVK01000003">
    <property type="protein sequence ID" value="TWD73453.1"/>
    <property type="molecule type" value="Genomic_DNA"/>
</dbReference>
<sequence length="268" mass="27834">MRGWAVVRVRNWLLGVGLLGATVWSFVVSASMPSWFDPSEDCALTASSDGVYGSSAGIDIRTSWFPPRAVCDFGSGEKYEFISQAESVTLTVLAVVLALALVAGLVLAVRGLTATGGVIRAADAINLRRRLLTHLAVAAFLGYVASSGLVIGQVIGIMLTGPPGLVTLVVGALVVLTAVTTAADRAYGPLPSTATDSYRRGTTAAVLVVLVVTTIAVVNFPLRDLDVAIPGAATYAAVVAVQWFRPRRSSLPVPADSPATADRSAEPR</sequence>